<sequence length="67" mass="7795">MSDTTTALFVDDNLSIELDRNTAKFVISLTKYSSEAHDTDCRSPNYTLELSPKIFTYPVHAQYWLYR</sequence>
<protein>
    <submittedName>
        <fullName evidence="1">Uncharacterized protein</fullName>
    </submittedName>
</protein>
<name>A0AAV4UK32_CAEEX</name>
<organism evidence="1 2">
    <name type="scientific">Caerostris extrusa</name>
    <name type="common">Bark spider</name>
    <name type="synonym">Caerostris bankana</name>
    <dbReference type="NCBI Taxonomy" id="172846"/>
    <lineage>
        <taxon>Eukaryota</taxon>
        <taxon>Metazoa</taxon>
        <taxon>Ecdysozoa</taxon>
        <taxon>Arthropoda</taxon>
        <taxon>Chelicerata</taxon>
        <taxon>Arachnida</taxon>
        <taxon>Araneae</taxon>
        <taxon>Araneomorphae</taxon>
        <taxon>Entelegynae</taxon>
        <taxon>Araneoidea</taxon>
        <taxon>Araneidae</taxon>
        <taxon>Caerostris</taxon>
    </lineage>
</organism>
<evidence type="ECO:0000313" key="1">
    <source>
        <dbReference type="EMBL" id="GIY58202.1"/>
    </source>
</evidence>
<proteinExistence type="predicted"/>
<gene>
    <name evidence="1" type="ORF">CEXT_641741</name>
</gene>
<dbReference type="AlphaFoldDB" id="A0AAV4UK32"/>
<dbReference type="Proteomes" id="UP001054945">
    <property type="component" value="Unassembled WGS sequence"/>
</dbReference>
<dbReference type="EMBL" id="BPLR01013034">
    <property type="protein sequence ID" value="GIY58202.1"/>
    <property type="molecule type" value="Genomic_DNA"/>
</dbReference>
<accession>A0AAV4UK32</accession>
<keyword evidence="2" id="KW-1185">Reference proteome</keyword>
<reference evidence="1 2" key="1">
    <citation type="submission" date="2021-06" db="EMBL/GenBank/DDBJ databases">
        <title>Caerostris extrusa draft genome.</title>
        <authorList>
            <person name="Kono N."/>
            <person name="Arakawa K."/>
        </authorList>
    </citation>
    <scope>NUCLEOTIDE SEQUENCE [LARGE SCALE GENOMIC DNA]</scope>
</reference>
<comment type="caution">
    <text evidence="1">The sequence shown here is derived from an EMBL/GenBank/DDBJ whole genome shotgun (WGS) entry which is preliminary data.</text>
</comment>
<evidence type="ECO:0000313" key="2">
    <source>
        <dbReference type="Proteomes" id="UP001054945"/>
    </source>
</evidence>